<sequence length="225" mass="24034">MRYARSAVSRSAVGVYLALAAQIATLTCLVVFEEARGKLLARQVAQLGNDPHAPGAEAVAGAVSWFAVLILLVVAATVAAGFSYFAWLRHAGATPRMIAIAWFVPVLNLAAPALLVHALRQDSGLREPRRRSWLVLLTAWWGCCLAMVFLILMRLPVTHSPQGRDLTGLGPAELVVAVVAALLCAATVREITQARASARPPSIAHSLKLLPALRSLPRHTYPAGE</sequence>
<gene>
    <name evidence="3" type="ORF">ACFO60_24905</name>
</gene>
<protein>
    <submittedName>
        <fullName evidence="3">DUF4328 domain-containing protein</fullName>
    </submittedName>
</protein>
<comment type="caution">
    <text evidence="3">The sequence shown here is derived from an EMBL/GenBank/DDBJ whole genome shotgun (WGS) entry which is preliminary data.</text>
</comment>
<feature type="transmembrane region" description="Helical" evidence="1">
    <location>
        <begin position="99"/>
        <end position="119"/>
    </location>
</feature>
<dbReference type="RefSeq" id="WP_380844024.1">
    <property type="nucleotide sequence ID" value="NZ_JBHSFP010000019.1"/>
</dbReference>
<dbReference type="EMBL" id="JBHSFP010000019">
    <property type="protein sequence ID" value="MFC4534015.1"/>
    <property type="molecule type" value="Genomic_DNA"/>
</dbReference>
<accession>A0ABV9CNL6</accession>
<proteinExistence type="predicted"/>
<name>A0ABV9CNL6_9ACTN</name>
<feature type="transmembrane region" description="Helical" evidence="1">
    <location>
        <begin position="139"/>
        <end position="157"/>
    </location>
</feature>
<feature type="transmembrane region" description="Helical" evidence="1">
    <location>
        <begin position="169"/>
        <end position="188"/>
    </location>
</feature>
<evidence type="ECO:0000313" key="4">
    <source>
        <dbReference type="Proteomes" id="UP001596004"/>
    </source>
</evidence>
<feature type="transmembrane region" description="Helical" evidence="1">
    <location>
        <begin position="12"/>
        <end position="32"/>
    </location>
</feature>
<dbReference type="InterPro" id="IPR025565">
    <property type="entry name" value="DUF4328"/>
</dbReference>
<evidence type="ECO:0000259" key="2">
    <source>
        <dbReference type="Pfam" id="PF14219"/>
    </source>
</evidence>
<dbReference type="Proteomes" id="UP001596004">
    <property type="component" value="Unassembled WGS sequence"/>
</dbReference>
<keyword evidence="4" id="KW-1185">Reference proteome</keyword>
<feature type="domain" description="DUF4328" evidence="2">
    <location>
        <begin position="57"/>
        <end position="193"/>
    </location>
</feature>
<evidence type="ECO:0000313" key="3">
    <source>
        <dbReference type="EMBL" id="MFC4534015.1"/>
    </source>
</evidence>
<evidence type="ECO:0000256" key="1">
    <source>
        <dbReference type="SAM" id="Phobius"/>
    </source>
</evidence>
<organism evidence="3 4">
    <name type="scientific">Sphaerisporangium dianthi</name>
    <dbReference type="NCBI Taxonomy" id="1436120"/>
    <lineage>
        <taxon>Bacteria</taxon>
        <taxon>Bacillati</taxon>
        <taxon>Actinomycetota</taxon>
        <taxon>Actinomycetes</taxon>
        <taxon>Streptosporangiales</taxon>
        <taxon>Streptosporangiaceae</taxon>
        <taxon>Sphaerisporangium</taxon>
    </lineage>
</organism>
<reference evidence="4" key="1">
    <citation type="journal article" date="2019" name="Int. J. Syst. Evol. Microbiol.">
        <title>The Global Catalogue of Microorganisms (GCM) 10K type strain sequencing project: providing services to taxonomists for standard genome sequencing and annotation.</title>
        <authorList>
            <consortium name="The Broad Institute Genomics Platform"/>
            <consortium name="The Broad Institute Genome Sequencing Center for Infectious Disease"/>
            <person name="Wu L."/>
            <person name="Ma J."/>
        </authorList>
    </citation>
    <scope>NUCLEOTIDE SEQUENCE [LARGE SCALE GENOMIC DNA]</scope>
    <source>
        <strain evidence="4">CGMCC 4.7132</strain>
    </source>
</reference>
<keyword evidence="1" id="KW-0812">Transmembrane</keyword>
<keyword evidence="1" id="KW-1133">Transmembrane helix</keyword>
<keyword evidence="1" id="KW-0472">Membrane</keyword>
<feature type="transmembrane region" description="Helical" evidence="1">
    <location>
        <begin position="62"/>
        <end position="87"/>
    </location>
</feature>
<dbReference type="Pfam" id="PF14219">
    <property type="entry name" value="DUF4328"/>
    <property type="match status" value="1"/>
</dbReference>